<dbReference type="SMART" id="SM01274">
    <property type="entry name" value="malic"/>
    <property type="match status" value="1"/>
</dbReference>
<dbReference type="GO" id="GO:0051287">
    <property type="term" value="F:NAD binding"/>
    <property type="evidence" value="ECO:0007669"/>
    <property type="project" value="InterPro"/>
</dbReference>
<evidence type="ECO:0000259" key="5">
    <source>
        <dbReference type="SMART" id="SM00919"/>
    </source>
</evidence>
<protein>
    <submittedName>
        <fullName evidence="7">Malic enzyme-related</fullName>
    </submittedName>
</protein>
<dbReference type="InterPro" id="IPR012301">
    <property type="entry name" value="Malic_N_dom"/>
</dbReference>
<dbReference type="Pfam" id="PF03949">
    <property type="entry name" value="Malic_M"/>
    <property type="match status" value="1"/>
</dbReference>
<feature type="binding site" evidence="3">
    <location>
        <position position="212"/>
    </location>
    <ligand>
        <name>(S)-malate</name>
        <dbReference type="ChEBI" id="CHEBI:15589"/>
    </ligand>
</feature>
<dbReference type="OrthoDB" id="5365701at2759"/>
<feature type="active site" description="Proton acceptor" evidence="2">
    <location>
        <position position="230"/>
    </location>
</feature>
<name>A0A9Q0L8F2_ANAIG</name>
<dbReference type="Gene3D" id="3.40.50.10380">
    <property type="entry name" value="Malic enzyme, N-terminal domain"/>
    <property type="match status" value="1"/>
</dbReference>
<reference evidence="7" key="1">
    <citation type="submission" date="2022-10" db="EMBL/GenBank/DDBJ databases">
        <title>Novel sulphate-reducing endosymbionts in the free-living metamonad Anaeramoeba.</title>
        <authorList>
            <person name="Jerlstrom-Hultqvist J."/>
            <person name="Cepicka I."/>
            <person name="Gallot-Lavallee L."/>
            <person name="Salas-Leiva D."/>
            <person name="Curtis B.A."/>
            <person name="Zahonova K."/>
            <person name="Pipaliya S."/>
            <person name="Dacks J."/>
            <person name="Roger A.J."/>
        </authorList>
    </citation>
    <scope>NUCLEOTIDE SEQUENCE</scope>
    <source>
        <strain evidence="7">BMAN</strain>
    </source>
</reference>
<dbReference type="PANTHER" id="PTHR23406:SF90">
    <property type="entry name" value="MALIC ENZYME-RELATED"/>
    <property type="match status" value="1"/>
</dbReference>
<evidence type="ECO:0000256" key="2">
    <source>
        <dbReference type="PIRSR" id="PIRSR000106-1"/>
    </source>
</evidence>
<evidence type="ECO:0000313" key="8">
    <source>
        <dbReference type="Proteomes" id="UP001149090"/>
    </source>
</evidence>
<evidence type="ECO:0000256" key="3">
    <source>
        <dbReference type="PIRSR" id="PIRSR000106-2"/>
    </source>
</evidence>
<dbReference type="Gene3D" id="3.40.50.720">
    <property type="entry name" value="NAD(P)-binding Rossmann-like Domain"/>
    <property type="match status" value="1"/>
</dbReference>
<dbReference type="GO" id="GO:0046872">
    <property type="term" value="F:metal ion binding"/>
    <property type="evidence" value="ECO:0007669"/>
    <property type="project" value="UniProtKB-KW"/>
</dbReference>
<feature type="binding site" evidence="3">
    <location>
        <position position="510"/>
    </location>
    <ligand>
        <name>(S)-malate</name>
        <dbReference type="ChEBI" id="CHEBI:15589"/>
    </ligand>
</feature>
<dbReference type="InterPro" id="IPR037062">
    <property type="entry name" value="Malic_N_dom_sf"/>
</dbReference>
<gene>
    <name evidence="7" type="ORF">M0811_12479</name>
</gene>
<dbReference type="SUPFAM" id="SSF51735">
    <property type="entry name" value="NAD(P)-binding Rossmann-fold domains"/>
    <property type="match status" value="1"/>
</dbReference>
<dbReference type="PANTHER" id="PTHR23406">
    <property type="entry name" value="MALIC ENZYME-RELATED"/>
    <property type="match status" value="1"/>
</dbReference>
<keyword evidence="4" id="KW-0479">Metal-binding</keyword>
<feature type="binding site" evidence="4">
    <location>
        <position position="301"/>
    </location>
    <ligand>
        <name>a divalent metal cation</name>
        <dbReference type="ChEBI" id="CHEBI:60240"/>
    </ligand>
</feature>
<keyword evidence="8" id="KW-1185">Reference proteome</keyword>
<dbReference type="SUPFAM" id="SSF53223">
    <property type="entry name" value="Aminoacid dehydrogenase-like, N-terminal domain"/>
    <property type="match status" value="1"/>
</dbReference>
<feature type="binding site" evidence="4">
    <location>
        <position position="325"/>
    </location>
    <ligand>
        <name>a divalent metal cation</name>
        <dbReference type="ChEBI" id="CHEBI:60240"/>
    </ligand>
</feature>
<evidence type="ECO:0000313" key="7">
    <source>
        <dbReference type="EMBL" id="KAJ5068252.1"/>
    </source>
</evidence>
<dbReference type="InterPro" id="IPR036291">
    <property type="entry name" value="NAD(P)-bd_dom_sf"/>
</dbReference>
<dbReference type="PIRSF" id="PIRSF000106">
    <property type="entry name" value="ME"/>
    <property type="match status" value="1"/>
</dbReference>
<dbReference type="AlphaFoldDB" id="A0A9Q0L8F2"/>
<dbReference type="PRINTS" id="PR00072">
    <property type="entry name" value="MALOXRDTASE"/>
</dbReference>
<feature type="binding site" evidence="4">
    <location>
        <position position="302"/>
    </location>
    <ligand>
        <name>a divalent metal cation</name>
        <dbReference type="ChEBI" id="CHEBI:60240"/>
    </ligand>
</feature>
<evidence type="ECO:0000256" key="4">
    <source>
        <dbReference type="PIRSR" id="PIRSR000106-3"/>
    </source>
</evidence>
<dbReference type="EMBL" id="JAPDFW010000118">
    <property type="protein sequence ID" value="KAJ5068252.1"/>
    <property type="molecule type" value="Genomic_DNA"/>
</dbReference>
<dbReference type="NCBIfam" id="NF010052">
    <property type="entry name" value="PRK13529.1"/>
    <property type="match status" value="1"/>
</dbReference>
<dbReference type="InterPro" id="IPR046346">
    <property type="entry name" value="Aminoacid_DH-like_N_sf"/>
</dbReference>
<dbReference type="GO" id="GO:0006108">
    <property type="term" value="P:malate metabolic process"/>
    <property type="evidence" value="ECO:0007669"/>
    <property type="project" value="TreeGrafter"/>
</dbReference>
<comment type="cofactor">
    <cofactor evidence="4">
        <name>Mg(2+)</name>
        <dbReference type="ChEBI" id="CHEBI:18420"/>
    </cofactor>
    <cofactor evidence="4">
        <name>Mn(2+)</name>
        <dbReference type="ChEBI" id="CHEBI:29035"/>
    </cofactor>
    <text evidence="4">Divalent metal cations. Prefers magnesium or manganese.</text>
</comment>
<feature type="binding site" evidence="3">
    <location>
        <position position="465"/>
    </location>
    <ligand>
        <name>(S)-malate</name>
        <dbReference type="ChEBI" id="CHEBI:15589"/>
    </ligand>
</feature>
<sequence>MIEFTSKILILFKIKQNNQKQKQNKKKCYKIIKEKLNKAQTPIIARYTSLKLTKPFKKKLENKAKNIRKVNADLLHDPDLNKGTGFSMRERDRFHIRGLLPYKQFTLQEQTTRVKWLVDSQPTPLAKYLFLTGERDKNTQLFWNYCFSRPPSEVMPILYTPVVGEACQKYALTRQRYRGLWITPEDQGNIQQIVDNFYDDDVRCCVVTDGGRILGLGDQGANGLPIPIGKLLLYTLCGQVDPKYCLPVQLDVGTNNEGLLTSPFYHGWPHHRLTGKRYFDLVEEFINALYTRYGHILVQFEDFGLQNAFPLLDIWKDKICCFNDDIQGTAAIVCATLFSAMRITGKKFGENKFLFVGAGSAGTGIGNLIRSVIEKELGISSEEAAKHIWFTDVNGLVCKERTDLAPHNIPYAHDHPYIKNLHDTIETLKPTVLIGVSGAGGLFTKQVVETMSKLNEKPVIFALSNPTSKSECTAEQAYEWSKGKVLFASGSPFPPVQLPNGKTIIPAQANNVWIFPALGQAIVSTRARHVTDSIFEVAARGLSSLVPTADLERGSLLPDIDNIRDISFKLAVIIATHIIEKNLHQIELNPEKSIEDLIDANLFEPSEYQRYF</sequence>
<dbReference type="GO" id="GO:0004473">
    <property type="term" value="F:malate dehydrogenase (decarboxylating) (NADP+) activity"/>
    <property type="evidence" value="ECO:0007669"/>
    <property type="project" value="TreeGrafter"/>
</dbReference>
<dbReference type="SMART" id="SM00919">
    <property type="entry name" value="Malic_M"/>
    <property type="match status" value="1"/>
</dbReference>
<dbReference type="Proteomes" id="UP001149090">
    <property type="component" value="Unassembled WGS sequence"/>
</dbReference>
<dbReference type="InterPro" id="IPR012302">
    <property type="entry name" value="Malic_NAD-bd"/>
</dbReference>
<comment type="similarity">
    <text evidence="1">Belongs to the malic enzymes family.</text>
</comment>
<dbReference type="OMA" id="QIVNHMV"/>
<dbReference type="InterPro" id="IPR001891">
    <property type="entry name" value="Malic_OxRdtase"/>
</dbReference>
<comment type="caution">
    <text evidence="7">The sequence shown here is derived from an EMBL/GenBank/DDBJ whole genome shotgun (WGS) entry which is preliminary data.</text>
</comment>
<organism evidence="7 8">
    <name type="scientific">Anaeramoeba ignava</name>
    <name type="common">Anaerobic marine amoeba</name>
    <dbReference type="NCBI Taxonomy" id="1746090"/>
    <lineage>
        <taxon>Eukaryota</taxon>
        <taxon>Metamonada</taxon>
        <taxon>Anaeramoebidae</taxon>
        <taxon>Anaeramoeba</taxon>
    </lineage>
</organism>
<proteinExistence type="inferred from homology"/>
<feature type="domain" description="Malic enzyme N-terminal" evidence="6">
    <location>
        <begin position="135"/>
        <end position="316"/>
    </location>
</feature>
<feature type="domain" description="Malic enzyme NAD-binding" evidence="5">
    <location>
        <begin position="326"/>
        <end position="579"/>
    </location>
</feature>
<evidence type="ECO:0000259" key="6">
    <source>
        <dbReference type="SMART" id="SM01274"/>
    </source>
</evidence>
<feature type="active site" description="Proton donor" evidence="2">
    <location>
        <position position="159"/>
    </location>
</feature>
<evidence type="ECO:0000256" key="1">
    <source>
        <dbReference type="ARBA" id="ARBA00008785"/>
    </source>
</evidence>
<dbReference type="Pfam" id="PF00390">
    <property type="entry name" value="malic"/>
    <property type="match status" value="1"/>
</dbReference>
<dbReference type="FunFam" id="3.40.50.720:FF:000635">
    <property type="entry name" value="NADP-dependent malic enzyme"/>
    <property type="match status" value="1"/>
</dbReference>
<dbReference type="CDD" id="cd05312">
    <property type="entry name" value="NAD_bind_1_malic_enz"/>
    <property type="match status" value="1"/>
</dbReference>
<accession>A0A9Q0L8F2</accession>